<evidence type="ECO:0000256" key="7">
    <source>
        <dbReference type="ARBA" id="ARBA00022842"/>
    </source>
</evidence>
<name>A0A6B2KX42_9EUKA</name>
<dbReference type="GO" id="GO:0019829">
    <property type="term" value="F:ATPase-coupled monoatomic cation transmembrane transporter activity"/>
    <property type="evidence" value="ECO:0007669"/>
    <property type="project" value="TreeGrafter"/>
</dbReference>
<dbReference type="EMBL" id="GIBP01000216">
    <property type="protein sequence ID" value="NDV29185.1"/>
    <property type="molecule type" value="Transcribed_RNA"/>
</dbReference>
<feature type="transmembrane region" description="Helical" evidence="12">
    <location>
        <begin position="918"/>
        <end position="938"/>
    </location>
</feature>
<dbReference type="InterPro" id="IPR023298">
    <property type="entry name" value="ATPase_P-typ_TM_dom_sf"/>
</dbReference>
<dbReference type="InterPro" id="IPR023214">
    <property type="entry name" value="HAD_sf"/>
</dbReference>
<dbReference type="GO" id="GO:0016020">
    <property type="term" value="C:membrane"/>
    <property type="evidence" value="ECO:0007669"/>
    <property type="project" value="UniProtKB-SubCell"/>
</dbReference>
<comment type="similarity">
    <text evidence="2">Belongs to the cation transport ATPase (P-type) (TC 3.A.3) family. Type V subfamily.</text>
</comment>
<dbReference type="Gene3D" id="3.40.1110.10">
    <property type="entry name" value="Calcium-transporting ATPase, cytoplasmic domain N"/>
    <property type="match status" value="2"/>
</dbReference>
<keyword evidence="5" id="KW-0547">Nucleotide-binding</keyword>
<evidence type="ECO:0000256" key="10">
    <source>
        <dbReference type="ARBA" id="ARBA00023136"/>
    </source>
</evidence>
<dbReference type="GO" id="GO:0046872">
    <property type="term" value="F:metal ion binding"/>
    <property type="evidence" value="ECO:0007669"/>
    <property type="project" value="UniProtKB-KW"/>
</dbReference>
<dbReference type="PANTHER" id="PTHR45630">
    <property type="entry name" value="CATION-TRANSPORTING ATPASE-RELATED"/>
    <property type="match status" value="1"/>
</dbReference>
<reference evidence="14" key="1">
    <citation type="journal article" date="2020" name="J. Eukaryot. Microbiol.">
        <title>De novo Sequencing, Assembly and Annotation of the Transcriptome for the Free-Living Testate Amoeba Arcella intermedia.</title>
        <authorList>
            <person name="Ribeiro G.M."/>
            <person name="Porfirio-Sousa A.L."/>
            <person name="Maurer-Alcala X.X."/>
            <person name="Katz L.A."/>
            <person name="Lahr D.J.G."/>
        </authorList>
    </citation>
    <scope>NUCLEOTIDE SEQUENCE</scope>
</reference>
<feature type="transmembrane region" description="Helical" evidence="12">
    <location>
        <begin position="265"/>
        <end position="285"/>
    </location>
</feature>
<feature type="transmembrane region" description="Helical" evidence="12">
    <location>
        <begin position="297"/>
        <end position="323"/>
    </location>
</feature>
<evidence type="ECO:0000256" key="4">
    <source>
        <dbReference type="ARBA" id="ARBA00022723"/>
    </source>
</evidence>
<feature type="region of interest" description="Disordered" evidence="11">
    <location>
        <begin position="1036"/>
        <end position="1059"/>
    </location>
</feature>
<dbReference type="NCBIfam" id="TIGR01657">
    <property type="entry name" value="P-ATPase-V"/>
    <property type="match status" value="1"/>
</dbReference>
<dbReference type="AlphaFoldDB" id="A0A6B2KX42"/>
<dbReference type="Pfam" id="PF00122">
    <property type="entry name" value="E1-E2_ATPase"/>
    <property type="match status" value="1"/>
</dbReference>
<feature type="transmembrane region" description="Helical" evidence="12">
    <location>
        <begin position="835"/>
        <end position="856"/>
    </location>
</feature>
<organism evidence="14">
    <name type="scientific">Arcella intermedia</name>
    <dbReference type="NCBI Taxonomy" id="1963864"/>
    <lineage>
        <taxon>Eukaryota</taxon>
        <taxon>Amoebozoa</taxon>
        <taxon>Tubulinea</taxon>
        <taxon>Elardia</taxon>
        <taxon>Arcellinida</taxon>
        <taxon>Sphaerothecina</taxon>
        <taxon>Arcellidae</taxon>
        <taxon>Arcella</taxon>
    </lineage>
</organism>
<keyword evidence="10 12" id="KW-0472">Membrane</keyword>
<dbReference type="InterPro" id="IPR001757">
    <property type="entry name" value="P_typ_ATPase"/>
</dbReference>
<keyword evidence="6" id="KW-0067">ATP-binding</keyword>
<dbReference type="InterPro" id="IPR023299">
    <property type="entry name" value="ATPase_P-typ_cyto_dom_N"/>
</dbReference>
<feature type="transmembrane region" description="Helical" evidence="12">
    <location>
        <begin position="993"/>
        <end position="1014"/>
    </location>
</feature>
<dbReference type="SUPFAM" id="SSF81653">
    <property type="entry name" value="Calcium ATPase, transduction domain A"/>
    <property type="match status" value="1"/>
</dbReference>
<feature type="transmembrane region" description="Helical" evidence="12">
    <location>
        <begin position="877"/>
        <end position="898"/>
    </location>
</feature>
<evidence type="ECO:0000256" key="8">
    <source>
        <dbReference type="ARBA" id="ARBA00022967"/>
    </source>
</evidence>
<dbReference type="Gene3D" id="3.40.50.1000">
    <property type="entry name" value="HAD superfamily/HAD-like"/>
    <property type="match status" value="2"/>
</dbReference>
<dbReference type="GO" id="GO:0016887">
    <property type="term" value="F:ATP hydrolysis activity"/>
    <property type="evidence" value="ECO:0007669"/>
    <property type="project" value="InterPro"/>
</dbReference>
<dbReference type="SUPFAM" id="SSF81665">
    <property type="entry name" value="Calcium ATPase, transmembrane domain M"/>
    <property type="match status" value="1"/>
</dbReference>
<protein>
    <recommendedName>
        <fullName evidence="13">P-type ATPase A domain-containing protein</fullName>
    </recommendedName>
</protein>
<evidence type="ECO:0000256" key="12">
    <source>
        <dbReference type="SAM" id="Phobius"/>
    </source>
</evidence>
<dbReference type="GO" id="GO:0005524">
    <property type="term" value="F:ATP binding"/>
    <property type="evidence" value="ECO:0007669"/>
    <property type="project" value="UniProtKB-KW"/>
</dbReference>
<dbReference type="InterPro" id="IPR018303">
    <property type="entry name" value="ATPase_P-typ_P_site"/>
</dbReference>
<feature type="transmembrane region" description="Helical" evidence="12">
    <location>
        <begin position="950"/>
        <end position="973"/>
    </location>
</feature>
<dbReference type="GO" id="GO:0140358">
    <property type="term" value="F:P-type transmembrane transporter activity"/>
    <property type="evidence" value="ECO:0007669"/>
    <property type="project" value="InterPro"/>
</dbReference>
<dbReference type="Gene3D" id="2.70.150.10">
    <property type="entry name" value="Calcium-transporting ATPase, cytoplasmic transduction domain A"/>
    <property type="match status" value="2"/>
</dbReference>
<evidence type="ECO:0000256" key="11">
    <source>
        <dbReference type="SAM" id="MobiDB-lite"/>
    </source>
</evidence>
<feature type="domain" description="P-type ATPase A" evidence="13">
    <location>
        <begin position="99"/>
        <end position="203"/>
    </location>
</feature>
<evidence type="ECO:0000256" key="9">
    <source>
        <dbReference type="ARBA" id="ARBA00022989"/>
    </source>
</evidence>
<evidence type="ECO:0000259" key="13">
    <source>
        <dbReference type="Pfam" id="PF00122"/>
    </source>
</evidence>
<dbReference type="SFLD" id="SFLDF00027">
    <property type="entry name" value="p-type_atpase"/>
    <property type="match status" value="1"/>
</dbReference>
<sequence>MLTMRKGLLTSSIKNRFYVSEGKNVIDVSVPNLFEDIFTTILQPDYIYIYFCCLVWTIHSYGLFALIIFVSSVGGGVWDVLNKRRNAEHIRDMSRYVVDVNVLRDGKWKVMTSEDLLPGDVIELPGGGWKAPCDLVIIKGSAVVDESSLTGETVPIVKIQPGEHPSHRYDPDRDKKHTIYGGTIVVGAVGTRKMIQSPRKTTFPTPFKAPPTPGAYTLGKTPKVQTPKALLLVARTGWKTAKGSLIRSVLSVKQHEYTYEKEAKVFLFILIGVGALLFLFTIYLFGGFKPGGFKPKLLLYGFETIAILVPPMLPTLFHVGLAISASRLQELYEVFTTDSSRIPQSGKIDVMCFDKTGTLTKTDLDMMGVVLPTEEGFSDIQKVSFIKTEPLFTGLVTCHQLGELHPDLMGSRNDLKRTKQEETFMKKLKDFSPMKPYPKASPPQVQRYSGPVLDIKIFESTGWVYHDGDGEELFSEVLGKNGDKYEIMKRFDFDPSVQRMSVIIRNPKEDIPMVFCKGSPEAIKACCDPSSIPEKYSQEVKKHSRNGCYVLSLAYQPNPQFETPILETERLDVETNLVFLGFILLRNELKPDTENAIAELKKGRVRMSIITGDNIYTAVYIARQCGIISQDKKCFIGDMENGQLVFRDYFKSSRVLHLSHINPKEVPHTTITRSLPFATPLVVKRSGKSIKMPRSRFSVAITAPAYEYLYSGGHHDFLVNDVKVFARMKPLQKEAVIKLIADKGHVVGMCGDGANDCAALSAAHSGIALSSAEASVVSPFTAKRLSIQSVVDLIRESRACLANSFAIFKYTILYGITQTSQAVFCYWYGADLSELLYIIIDFIFFFPCAFFVTKCASSDYLLANPPTASIFGPRTQASLLGIVCIMLLSLFVSHLLLLNQSWYEPTNSPTTKYEVPEVTTTFLTGGFTYPAAAIACSFGGRWRRSVSENVGLMLASVTGIIILNAFLWLLPYWDPFGIYEKVKLVYLPTDFRAILFLVGLVMAIAILLWEFFIVHKIGDLMGEKYGFGRLPMDDEISSPAPTPSTIGVADDSSEDEELF</sequence>
<dbReference type="NCBIfam" id="TIGR01494">
    <property type="entry name" value="ATPase_P-type"/>
    <property type="match status" value="1"/>
</dbReference>
<evidence type="ECO:0000256" key="3">
    <source>
        <dbReference type="ARBA" id="ARBA00022692"/>
    </source>
</evidence>
<dbReference type="SFLD" id="SFLDS00003">
    <property type="entry name" value="Haloacid_Dehalogenase"/>
    <property type="match status" value="1"/>
</dbReference>
<keyword evidence="7" id="KW-0460">Magnesium</keyword>
<keyword evidence="3 12" id="KW-0812">Transmembrane</keyword>
<dbReference type="InterPro" id="IPR044492">
    <property type="entry name" value="P_typ_ATPase_HD_dom"/>
</dbReference>
<dbReference type="SFLD" id="SFLDG00002">
    <property type="entry name" value="C1.7:_P-type_atpase_like"/>
    <property type="match status" value="1"/>
</dbReference>
<keyword evidence="9 12" id="KW-1133">Transmembrane helix</keyword>
<dbReference type="InterPro" id="IPR006544">
    <property type="entry name" value="P-type_TPase_V"/>
</dbReference>
<dbReference type="InterPro" id="IPR059000">
    <property type="entry name" value="ATPase_P-type_domA"/>
</dbReference>
<evidence type="ECO:0000256" key="2">
    <source>
        <dbReference type="ARBA" id="ARBA00006000"/>
    </source>
</evidence>
<dbReference type="InterPro" id="IPR008250">
    <property type="entry name" value="ATPase_P-typ_transduc_dom_A_sf"/>
</dbReference>
<dbReference type="Pfam" id="PF13246">
    <property type="entry name" value="Cation_ATPase"/>
    <property type="match status" value="1"/>
</dbReference>
<dbReference type="PRINTS" id="PR00119">
    <property type="entry name" value="CATATPASE"/>
</dbReference>
<evidence type="ECO:0000256" key="6">
    <source>
        <dbReference type="ARBA" id="ARBA00022840"/>
    </source>
</evidence>
<dbReference type="PROSITE" id="PS01229">
    <property type="entry name" value="COF_2"/>
    <property type="match status" value="1"/>
</dbReference>
<feature type="transmembrane region" description="Helical" evidence="12">
    <location>
        <begin position="48"/>
        <end position="81"/>
    </location>
</feature>
<keyword evidence="8" id="KW-1278">Translocase</keyword>
<proteinExistence type="inferred from homology"/>
<dbReference type="InterPro" id="IPR036412">
    <property type="entry name" value="HAD-like_sf"/>
</dbReference>
<dbReference type="PANTHER" id="PTHR45630:SF11">
    <property type="entry name" value="CATION-TRANSPORTING P-TYPE ATPASE N-TERMINAL DOMAIN-CONTAINING PROTEIN"/>
    <property type="match status" value="1"/>
</dbReference>
<evidence type="ECO:0000256" key="1">
    <source>
        <dbReference type="ARBA" id="ARBA00004141"/>
    </source>
</evidence>
<dbReference type="PROSITE" id="PS00154">
    <property type="entry name" value="ATPASE_E1_E2"/>
    <property type="match status" value="1"/>
</dbReference>
<accession>A0A6B2KX42</accession>
<comment type="subcellular location">
    <subcellularLocation>
        <location evidence="1">Membrane</location>
        <topology evidence="1">Multi-pass membrane protein</topology>
    </subcellularLocation>
</comment>
<dbReference type="Gene3D" id="1.20.1110.10">
    <property type="entry name" value="Calcium-transporting ATPase, transmembrane domain"/>
    <property type="match status" value="1"/>
</dbReference>
<feature type="transmembrane region" description="Helical" evidence="12">
    <location>
        <begin position="807"/>
        <end position="829"/>
    </location>
</feature>
<evidence type="ECO:0000256" key="5">
    <source>
        <dbReference type="ARBA" id="ARBA00022741"/>
    </source>
</evidence>
<dbReference type="SUPFAM" id="SSF56784">
    <property type="entry name" value="HAD-like"/>
    <property type="match status" value="1"/>
</dbReference>
<keyword evidence="4" id="KW-0479">Metal-binding</keyword>
<evidence type="ECO:0000313" key="14">
    <source>
        <dbReference type="EMBL" id="NDV29185.1"/>
    </source>
</evidence>